<name>A0A2M4AST8_9DIPT</name>
<dbReference type="PANTHER" id="PTHR33481:SF1">
    <property type="entry name" value="ENDONUCLEASE_EXONUCLEASE_PHOSPHATASE DOMAIN-CONTAINING PROTEIN-RELATED"/>
    <property type="match status" value="1"/>
</dbReference>
<reference evidence="1" key="1">
    <citation type="submission" date="2018-01" db="EMBL/GenBank/DDBJ databases">
        <title>An insight into the sialome of Amazonian anophelines.</title>
        <authorList>
            <person name="Ribeiro J.M."/>
            <person name="Scarpassa V."/>
            <person name="Calvo E."/>
        </authorList>
    </citation>
    <scope>NUCLEOTIDE SEQUENCE</scope>
    <source>
        <tissue evidence="1">Salivary glands</tissue>
    </source>
</reference>
<dbReference type="EMBL" id="GGFK01010357">
    <property type="protein sequence ID" value="MBW43678.1"/>
    <property type="molecule type" value="Transcribed_RNA"/>
</dbReference>
<protein>
    <submittedName>
        <fullName evidence="1">Putative r1-7 dk</fullName>
    </submittedName>
</protein>
<evidence type="ECO:0000313" key="1">
    <source>
        <dbReference type="EMBL" id="MBW43678.1"/>
    </source>
</evidence>
<organism evidence="1">
    <name type="scientific">Anopheles triannulatus</name>
    <dbReference type="NCBI Taxonomy" id="58253"/>
    <lineage>
        <taxon>Eukaryota</taxon>
        <taxon>Metazoa</taxon>
        <taxon>Ecdysozoa</taxon>
        <taxon>Arthropoda</taxon>
        <taxon>Hexapoda</taxon>
        <taxon>Insecta</taxon>
        <taxon>Pterygota</taxon>
        <taxon>Neoptera</taxon>
        <taxon>Endopterygota</taxon>
        <taxon>Diptera</taxon>
        <taxon>Nematocera</taxon>
        <taxon>Culicoidea</taxon>
        <taxon>Culicidae</taxon>
        <taxon>Anophelinae</taxon>
        <taxon>Anopheles</taxon>
    </lineage>
</organism>
<dbReference type="PANTHER" id="PTHR33481">
    <property type="entry name" value="REVERSE TRANSCRIPTASE"/>
    <property type="match status" value="1"/>
</dbReference>
<dbReference type="AlphaFoldDB" id="A0A2M4AST8"/>
<proteinExistence type="predicted"/>
<accession>A0A2M4AST8</accession>
<sequence>MFDGALRLRLPVGTLVVGFADDMVLAVCGQSLKEVVVGVERTIEVVEAWMAGVGLGVAHHKTEMILVSNLQAVQVASVKIGRHVVQSQDAIRYLGVMVDRGLSFGSHVDYAMTKALGALHALSGIMCRTTGLGSSKKKLLATVVSSVLRYACPAWAEALAVQKNVDLLNRVHRLTAIQVAGAFRTVSLAAVSVIAGMVPVRILVEEDRECYAGRGTAGIRAEAKRRSLERWQREWENDVNGRWTFRLIPIIERWLSRDHGEVNPWLTQFLSGHGNFREYLHRFKRAPSPECPACAGLVESPEHVLLVCPRFDEARDEMMAAVGERVTVEKLVDLMCQRKEAFDAINRCVGQIMSRLQLEWREFQRLQAAGAVQLQMQG</sequence>